<dbReference type="InterPro" id="IPR058192">
    <property type="entry name" value="WHD_ROQ1-like"/>
</dbReference>
<evidence type="ECO:0000313" key="5">
    <source>
        <dbReference type="EMBL" id="KYP34206.1"/>
    </source>
</evidence>
<dbReference type="Pfam" id="PF23282">
    <property type="entry name" value="WHD_ROQ1"/>
    <property type="match status" value="1"/>
</dbReference>
<keyword evidence="1" id="KW-0433">Leucine-rich repeat</keyword>
<dbReference type="Pfam" id="PF07725">
    <property type="entry name" value="LRR_3"/>
    <property type="match status" value="1"/>
</dbReference>
<dbReference type="PANTHER" id="PTHR11017">
    <property type="entry name" value="LEUCINE-RICH REPEAT-CONTAINING PROTEIN"/>
    <property type="match status" value="1"/>
</dbReference>
<dbReference type="STRING" id="3821.A0A151QVA5"/>
<dbReference type="InterPro" id="IPR011713">
    <property type="entry name" value="Leu-rich_rpt_3"/>
</dbReference>
<dbReference type="Gramene" id="C.cajan_44190.t">
    <property type="protein sequence ID" value="C.cajan_44190.t"/>
    <property type="gene ID" value="C.cajan_44190"/>
</dbReference>
<evidence type="ECO:0000313" key="6">
    <source>
        <dbReference type="Proteomes" id="UP000075243"/>
    </source>
</evidence>
<evidence type="ECO:0000256" key="1">
    <source>
        <dbReference type="ARBA" id="ARBA00022614"/>
    </source>
</evidence>
<accession>A0A151QVA5</accession>
<dbReference type="InterPro" id="IPR036388">
    <property type="entry name" value="WH-like_DNA-bd_sf"/>
</dbReference>
<organism evidence="5 6">
    <name type="scientific">Cajanus cajan</name>
    <name type="common">Pigeon pea</name>
    <name type="synonym">Cajanus indicus</name>
    <dbReference type="NCBI Taxonomy" id="3821"/>
    <lineage>
        <taxon>Eukaryota</taxon>
        <taxon>Viridiplantae</taxon>
        <taxon>Streptophyta</taxon>
        <taxon>Embryophyta</taxon>
        <taxon>Tracheophyta</taxon>
        <taxon>Spermatophyta</taxon>
        <taxon>Magnoliopsida</taxon>
        <taxon>eudicotyledons</taxon>
        <taxon>Gunneridae</taxon>
        <taxon>Pentapetalae</taxon>
        <taxon>rosids</taxon>
        <taxon>fabids</taxon>
        <taxon>Fabales</taxon>
        <taxon>Fabaceae</taxon>
        <taxon>Papilionoideae</taxon>
        <taxon>50 kb inversion clade</taxon>
        <taxon>NPAAA clade</taxon>
        <taxon>indigoferoid/millettioid clade</taxon>
        <taxon>Phaseoleae</taxon>
        <taxon>Cajanus</taxon>
    </lineage>
</organism>
<evidence type="ECO:0000256" key="3">
    <source>
        <dbReference type="ARBA" id="ARBA00022821"/>
    </source>
</evidence>
<keyword evidence="6" id="KW-1185">Reference proteome</keyword>
<dbReference type="Proteomes" id="UP000075243">
    <property type="component" value="Unassembled WGS sequence"/>
</dbReference>
<dbReference type="Gene3D" id="1.10.10.10">
    <property type="entry name" value="Winged helix-like DNA-binding domain superfamily/Winged helix DNA-binding domain"/>
    <property type="match status" value="1"/>
</dbReference>
<dbReference type="OMA" id="RFYLEGC"/>
<proteinExistence type="predicted"/>
<dbReference type="Gene3D" id="3.80.10.10">
    <property type="entry name" value="Ribonuclease Inhibitor"/>
    <property type="match status" value="1"/>
</dbReference>
<dbReference type="PANTHER" id="PTHR11017:SF263">
    <property type="entry name" value="ADP-RIBOSYL CYCLASE_CYCLIC ADP-RIBOSE HYDROLASE"/>
    <property type="match status" value="1"/>
</dbReference>
<evidence type="ECO:0000259" key="4">
    <source>
        <dbReference type="Pfam" id="PF23282"/>
    </source>
</evidence>
<dbReference type="AlphaFoldDB" id="A0A151QVA5"/>
<sequence length="272" mass="31085">MKLSFDDLDRKEKQIFLDLACFFLKLSTKINVDNLKSLLKDDKSDNSVIFGLERLKDKALISFSEDNIVSMHDSLQEMACEIVRQESIEDSGSRSRLWDPNDIYEVLKNDKVTEAIRSIRIQLTTIRGLKLRPHIFAKMSKLKFLEISREDAYYGFENQLGEGPLFLATELRFLSWDCYPLKSLPQNFSAEKLVILKLQLSKLEKLWDGVKNLVSLKGVYLDGSSELKELPDLSKAINLEVLDLSSCESLTTVHPSIFSLAKLEILNLSNCI</sequence>
<keyword evidence="3" id="KW-0611">Plant defense</keyword>
<dbReference type="InterPro" id="IPR032675">
    <property type="entry name" value="LRR_dom_sf"/>
</dbReference>
<dbReference type="SUPFAM" id="SSF52058">
    <property type="entry name" value="L domain-like"/>
    <property type="match status" value="1"/>
</dbReference>
<protein>
    <submittedName>
        <fullName evidence="5">WRKY transcription factor 19</fullName>
    </submittedName>
</protein>
<reference evidence="5" key="1">
    <citation type="journal article" date="2012" name="Nat. Biotechnol.">
        <title>Draft genome sequence of pigeonpea (Cajanus cajan), an orphan legume crop of resource-poor farmers.</title>
        <authorList>
            <person name="Varshney R.K."/>
            <person name="Chen W."/>
            <person name="Li Y."/>
            <person name="Bharti A.K."/>
            <person name="Saxena R.K."/>
            <person name="Schlueter J.A."/>
            <person name="Donoghue M.T."/>
            <person name="Azam S."/>
            <person name="Fan G."/>
            <person name="Whaley A.M."/>
            <person name="Farmer A.D."/>
            <person name="Sheridan J."/>
            <person name="Iwata A."/>
            <person name="Tuteja R."/>
            <person name="Penmetsa R.V."/>
            <person name="Wu W."/>
            <person name="Upadhyaya H.D."/>
            <person name="Yang S.P."/>
            <person name="Shah T."/>
            <person name="Saxena K.B."/>
            <person name="Michael T."/>
            <person name="McCombie W.R."/>
            <person name="Yang B."/>
            <person name="Zhang G."/>
            <person name="Yang H."/>
            <person name="Wang J."/>
            <person name="Spillane C."/>
            <person name="Cook D.R."/>
            <person name="May G.D."/>
            <person name="Xu X."/>
            <person name="Jackson S.A."/>
        </authorList>
    </citation>
    <scope>NUCLEOTIDE SEQUENCE [LARGE SCALE GENOMIC DNA]</scope>
</reference>
<dbReference type="EMBL" id="KQ484655">
    <property type="protein sequence ID" value="KYP34206.1"/>
    <property type="molecule type" value="Genomic_DNA"/>
</dbReference>
<dbReference type="GO" id="GO:0006952">
    <property type="term" value="P:defense response"/>
    <property type="evidence" value="ECO:0007669"/>
    <property type="project" value="UniProtKB-KW"/>
</dbReference>
<keyword evidence="2" id="KW-0677">Repeat</keyword>
<dbReference type="InterPro" id="IPR036390">
    <property type="entry name" value="WH_DNA-bd_sf"/>
</dbReference>
<gene>
    <name evidence="5" type="ORF">KK1_044873</name>
</gene>
<dbReference type="InterPro" id="IPR044974">
    <property type="entry name" value="Disease_R_plants"/>
</dbReference>
<feature type="domain" description="Disease resistance protein Roq1-like winged-helix" evidence="4">
    <location>
        <begin position="10"/>
        <end position="87"/>
    </location>
</feature>
<dbReference type="SUPFAM" id="SSF46785">
    <property type="entry name" value="Winged helix' DNA-binding domain"/>
    <property type="match status" value="1"/>
</dbReference>
<evidence type="ECO:0000256" key="2">
    <source>
        <dbReference type="ARBA" id="ARBA00022737"/>
    </source>
</evidence>
<name>A0A151QVA5_CAJCA</name>